<accession>A0A5N6SJB1</accession>
<dbReference type="RefSeq" id="XP_031909903.1">
    <property type="nucleotide sequence ID" value="XM_032055597.1"/>
</dbReference>
<organism evidence="2 3">
    <name type="scientific">Aspergillus pseudotamarii</name>
    <dbReference type="NCBI Taxonomy" id="132259"/>
    <lineage>
        <taxon>Eukaryota</taxon>
        <taxon>Fungi</taxon>
        <taxon>Dikarya</taxon>
        <taxon>Ascomycota</taxon>
        <taxon>Pezizomycotina</taxon>
        <taxon>Eurotiomycetes</taxon>
        <taxon>Eurotiomycetidae</taxon>
        <taxon>Eurotiales</taxon>
        <taxon>Aspergillaceae</taxon>
        <taxon>Aspergillus</taxon>
        <taxon>Aspergillus subgen. Circumdati</taxon>
    </lineage>
</organism>
<proteinExistence type="predicted"/>
<dbReference type="AlphaFoldDB" id="A0A5N6SJB1"/>
<keyword evidence="1" id="KW-0812">Transmembrane</keyword>
<name>A0A5N6SJB1_ASPPS</name>
<dbReference type="GeneID" id="43639807"/>
<dbReference type="Proteomes" id="UP000325672">
    <property type="component" value="Unassembled WGS sequence"/>
</dbReference>
<gene>
    <name evidence="2" type="ORF">BDV38DRAFT_257206</name>
</gene>
<protein>
    <submittedName>
        <fullName evidence="2">Uncharacterized protein</fullName>
    </submittedName>
</protein>
<keyword evidence="3" id="KW-1185">Reference proteome</keyword>
<keyword evidence="1" id="KW-1133">Transmembrane helix</keyword>
<evidence type="ECO:0000313" key="2">
    <source>
        <dbReference type="EMBL" id="KAE8133840.1"/>
    </source>
</evidence>
<keyword evidence="1" id="KW-0472">Membrane</keyword>
<dbReference type="EMBL" id="ML743611">
    <property type="protein sequence ID" value="KAE8133840.1"/>
    <property type="molecule type" value="Genomic_DNA"/>
</dbReference>
<sequence>MPGKIKRITELQQVSIANAVARGMYTVCLLVINACRAVFLKQSRRSMGQLLL</sequence>
<reference evidence="2 3" key="1">
    <citation type="submission" date="2019-04" db="EMBL/GenBank/DDBJ databases">
        <title>Friends and foes A comparative genomics study of 23 Aspergillus species from section Flavi.</title>
        <authorList>
            <consortium name="DOE Joint Genome Institute"/>
            <person name="Kjaerbolling I."/>
            <person name="Vesth T."/>
            <person name="Frisvad J.C."/>
            <person name="Nybo J.L."/>
            <person name="Theobald S."/>
            <person name="Kildgaard S."/>
            <person name="Isbrandt T."/>
            <person name="Kuo A."/>
            <person name="Sato A."/>
            <person name="Lyhne E.K."/>
            <person name="Kogle M.E."/>
            <person name="Wiebenga A."/>
            <person name="Kun R.S."/>
            <person name="Lubbers R.J."/>
            <person name="Makela M.R."/>
            <person name="Barry K."/>
            <person name="Chovatia M."/>
            <person name="Clum A."/>
            <person name="Daum C."/>
            <person name="Haridas S."/>
            <person name="He G."/>
            <person name="LaButti K."/>
            <person name="Lipzen A."/>
            <person name="Mondo S."/>
            <person name="Riley R."/>
            <person name="Salamov A."/>
            <person name="Simmons B.A."/>
            <person name="Magnuson J.K."/>
            <person name="Henrissat B."/>
            <person name="Mortensen U.H."/>
            <person name="Larsen T.O."/>
            <person name="Devries R.P."/>
            <person name="Grigoriev I.V."/>
            <person name="Machida M."/>
            <person name="Baker S.E."/>
            <person name="Andersen M.R."/>
        </authorList>
    </citation>
    <scope>NUCLEOTIDE SEQUENCE [LARGE SCALE GENOMIC DNA]</scope>
    <source>
        <strain evidence="2 3">CBS 117625</strain>
    </source>
</reference>
<evidence type="ECO:0000313" key="3">
    <source>
        <dbReference type="Proteomes" id="UP000325672"/>
    </source>
</evidence>
<evidence type="ECO:0000256" key="1">
    <source>
        <dbReference type="SAM" id="Phobius"/>
    </source>
</evidence>
<feature type="transmembrane region" description="Helical" evidence="1">
    <location>
        <begin position="20"/>
        <end position="39"/>
    </location>
</feature>